<dbReference type="InterPro" id="IPR052907">
    <property type="entry name" value="Beta-lactamase/esterase"/>
</dbReference>
<dbReference type="EMBL" id="QDDR01000004">
    <property type="protein sequence ID" value="PVE47648.1"/>
    <property type="molecule type" value="Genomic_DNA"/>
</dbReference>
<dbReference type="InterPro" id="IPR012338">
    <property type="entry name" value="Beta-lactam/transpept-like"/>
</dbReference>
<dbReference type="SUPFAM" id="SSF56601">
    <property type="entry name" value="beta-lactamase/transpeptidase-like"/>
    <property type="match status" value="1"/>
</dbReference>
<dbReference type="Pfam" id="PF00144">
    <property type="entry name" value="Beta-lactamase"/>
    <property type="match status" value="1"/>
</dbReference>
<dbReference type="Proteomes" id="UP000244810">
    <property type="component" value="Unassembled WGS sequence"/>
</dbReference>
<evidence type="ECO:0000259" key="1">
    <source>
        <dbReference type="Pfam" id="PF00144"/>
    </source>
</evidence>
<dbReference type="RefSeq" id="WP_107751020.1">
    <property type="nucleotide sequence ID" value="NZ_QBKF01000003.1"/>
</dbReference>
<gene>
    <name evidence="2" type="ORF">DDE23_09380</name>
</gene>
<evidence type="ECO:0000313" key="3">
    <source>
        <dbReference type="Proteomes" id="UP000244810"/>
    </source>
</evidence>
<proteinExistence type="predicted"/>
<protein>
    <submittedName>
        <fullName evidence="2">EstA family serine hydrolase</fullName>
    </submittedName>
</protein>
<dbReference type="PANTHER" id="PTHR43319">
    <property type="entry name" value="BETA-LACTAMASE-RELATED"/>
    <property type="match status" value="1"/>
</dbReference>
<dbReference type="InterPro" id="IPR001466">
    <property type="entry name" value="Beta-lactam-related"/>
</dbReference>
<dbReference type="OrthoDB" id="5705574at2"/>
<reference evidence="2 3" key="1">
    <citation type="journal article" date="2011" name="Syst. Appl. Microbiol.">
        <title>Defluviimonas denitrificans gen. nov., sp. nov., and Pararhodobacter aggregans gen. nov., sp. nov., non-phototrophic Rhodobacteraceae from the biofilter of a marine aquaculture.</title>
        <authorList>
            <person name="Foesel B.U."/>
            <person name="Drake H.L."/>
            <person name="Schramm A."/>
        </authorList>
    </citation>
    <scope>NUCLEOTIDE SEQUENCE [LARGE SCALE GENOMIC DNA]</scope>
    <source>
        <strain evidence="2 3">D1-19</strain>
    </source>
</reference>
<keyword evidence="3" id="KW-1185">Reference proteome</keyword>
<keyword evidence="2" id="KW-0378">Hydrolase</keyword>
<feature type="domain" description="Beta-lactamase-related" evidence="1">
    <location>
        <begin position="28"/>
        <end position="379"/>
    </location>
</feature>
<name>A0A2T7UST0_9RHOB</name>
<sequence length="395" mass="41410">MKSSTARADTVVTGHCAPGFEPLRAAFAENFRSRDELGASLCLRHEGRLLVDLHGGIADPATGAPWRDDTVSVVFSCTKAASAALVHLLVARGLIALDQTIASFWPDFAAAGKAGITLRMVLNHTAGIPAIRAPMPRDCLLDPQAMARHLAAEPPFWEPGTRLGYHAVTYGLILGEVVRRVTGDSLGTLFRQLIAEPLGLDFTIGATPAVEARVAPVLPYAPPRGTAPTPFQQALTTPGSPTNLMLLNCGDWSWRGVNTPAGRKVEVPAAGGITHARGLAGLYAALIDPANPLGFAPGQTGTFGRLSAETARCQTLLAPMRFGPGFMLGIEHPDGGGLPLPEGAFGHVGMGGSVGFADPARGLAFGYTMNRLGGSFLLDDRGRSLVDTALRLCRE</sequence>
<accession>A0A2T7UST0</accession>
<dbReference type="GO" id="GO:0016787">
    <property type="term" value="F:hydrolase activity"/>
    <property type="evidence" value="ECO:0007669"/>
    <property type="project" value="UniProtKB-KW"/>
</dbReference>
<dbReference type="PANTHER" id="PTHR43319:SF3">
    <property type="entry name" value="BETA-LACTAMASE-RELATED DOMAIN-CONTAINING PROTEIN"/>
    <property type="match status" value="1"/>
</dbReference>
<organism evidence="2 3">
    <name type="scientific">Pararhodobacter aggregans</name>
    <dbReference type="NCBI Taxonomy" id="404875"/>
    <lineage>
        <taxon>Bacteria</taxon>
        <taxon>Pseudomonadati</taxon>
        <taxon>Pseudomonadota</taxon>
        <taxon>Alphaproteobacteria</taxon>
        <taxon>Rhodobacterales</taxon>
        <taxon>Paracoccaceae</taxon>
        <taxon>Pararhodobacter</taxon>
    </lineage>
</organism>
<dbReference type="AlphaFoldDB" id="A0A2T7UST0"/>
<evidence type="ECO:0000313" key="2">
    <source>
        <dbReference type="EMBL" id="PVE47648.1"/>
    </source>
</evidence>
<comment type="caution">
    <text evidence="2">The sequence shown here is derived from an EMBL/GenBank/DDBJ whole genome shotgun (WGS) entry which is preliminary data.</text>
</comment>
<dbReference type="Gene3D" id="3.40.710.10">
    <property type="entry name" value="DD-peptidase/beta-lactamase superfamily"/>
    <property type="match status" value="1"/>
</dbReference>